<dbReference type="SUPFAM" id="SSF53056">
    <property type="entry name" value="beta-carbonic anhydrase, cab"/>
    <property type="match status" value="1"/>
</dbReference>
<keyword evidence="3 6" id="KW-0862">Zinc</keyword>
<organism evidence="7 8">
    <name type="scientific">Paraburkholderia metrosideri</name>
    <dbReference type="NCBI Taxonomy" id="580937"/>
    <lineage>
        <taxon>Bacteria</taxon>
        <taxon>Pseudomonadati</taxon>
        <taxon>Pseudomonadota</taxon>
        <taxon>Betaproteobacteria</taxon>
        <taxon>Burkholderiales</taxon>
        <taxon>Burkholderiaceae</taxon>
        <taxon>Paraburkholderia</taxon>
    </lineage>
</organism>
<dbReference type="PROSITE" id="PS00704">
    <property type="entry name" value="PROK_CO2_ANHYDRASE_1"/>
    <property type="match status" value="1"/>
</dbReference>
<evidence type="ECO:0000256" key="3">
    <source>
        <dbReference type="ARBA" id="ARBA00022833"/>
    </source>
</evidence>
<dbReference type="PANTHER" id="PTHR11002">
    <property type="entry name" value="CARBONIC ANHYDRASE"/>
    <property type="match status" value="1"/>
</dbReference>
<dbReference type="GO" id="GO:0004089">
    <property type="term" value="F:carbonate dehydratase activity"/>
    <property type="evidence" value="ECO:0007669"/>
    <property type="project" value="UniProtKB-EC"/>
</dbReference>
<dbReference type="EMBL" id="CAJHCP010000002">
    <property type="protein sequence ID" value="CAD6518282.1"/>
    <property type="molecule type" value="Genomic_DNA"/>
</dbReference>
<evidence type="ECO:0000256" key="6">
    <source>
        <dbReference type="RuleBase" id="RU003956"/>
    </source>
</evidence>
<accession>A0ABM8NDB5</accession>
<evidence type="ECO:0000256" key="5">
    <source>
        <dbReference type="ARBA" id="ARBA00048348"/>
    </source>
</evidence>
<comment type="catalytic activity">
    <reaction evidence="5 6">
        <text>hydrogencarbonate + H(+) = CO2 + H2O</text>
        <dbReference type="Rhea" id="RHEA:10748"/>
        <dbReference type="ChEBI" id="CHEBI:15377"/>
        <dbReference type="ChEBI" id="CHEBI:15378"/>
        <dbReference type="ChEBI" id="CHEBI:16526"/>
        <dbReference type="ChEBI" id="CHEBI:17544"/>
        <dbReference type="EC" id="4.2.1.1"/>
    </reaction>
</comment>
<evidence type="ECO:0000256" key="2">
    <source>
        <dbReference type="ARBA" id="ARBA00012925"/>
    </source>
</evidence>
<dbReference type="Proteomes" id="UP000598032">
    <property type="component" value="Unassembled WGS sequence"/>
</dbReference>
<keyword evidence="4 6" id="KW-0456">Lyase</keyword>
<dbReference type="Gene3D" id="3.40.1050.10">
    <property type="entry name" value="Carbonic anhydrase"/>
    <property type="match status" value="1"/>
</dbReference>
<comment type="similarity">
    <text evidence="1 6">Belongs to the beta-class carbonic anhydrase family.</text>
</comment>
<protein>
    <recommendedName>
        <fullName evidence="2 6">Carbonic anhydrase</fullName>
        <ecNumber evidence="2 6">4.2.1.1</ecNumber>
    </recommendedName>
    <alternativeName>
        <fullName evidence="6">Carbonate dehydratase</fullName>
    </alternativeName>
</protein>
<dbReference type="InterPro" id="IPR001765">
    <property type="entry name" value="Carbonic_anhydrase"/>
</dbReference>
<name>A0ABM8NDB5_9BURK</name>
<keyword evidence="8" id="KW-1185">Reference proteome</keyword>
<evidence type="ECO:0000256" key="4">
    <source>
        <dbReference type="ARBA" id="ARBA00023239"/>
    </source>
</evidence>
<proteinExistence type="inferred from homology"/>
<dbReference type="InterPro" id="IPR045066">
    <property type="entry name" value="Beta_CA_cladeB"/>
</dbReference>
<dbReference type="PROSITE" id="PS00705">
    <property type="entry name" value="PROK_CO2_ANHYDRASE_2"/>
    <property type="match status" value="1"/>
</dbReference>
<gene>
    <name evidence="7" type="primary">cynT</name>
    <name evidence="7" type="ORF">LMG28140_01068</name>
</gene>
<sequence length="231" mass="24913">MPWNTLACAVNPVIECLENIVQEIIEGFIRFQREVFPQQIALFKRLSTAQSPSTLFVTCSDSRVVPELLTQVEPGALFVIRNAGNIVPSYGPEPGGVSATVEYAVSVLGVHDIVICGHSNCGAMTAISTCMNLDHLPAVAGWLRHADAAKAINASRTYHSDAERLDALVKDNVIAQLGNIRTHPSVAVGLANKKLQLHGWIFNIESGVMLALDGQTGEFLPLVDNPEIYAV</sequence>
<dbReference type="CDD" id="cd00884">
    <property type="entry name" value="beta_CA_cladeB"/>
    <property type="match status" value="1"/>
</dbReference>
<comment type="function">
    <text evidence="6">Reversible hydration of carbon dioxide.</text>
</comment>
<dbReference type="InterPro" id="IPR036874">
    <property type="entry name" value="Carbonic_anhydrase_sf"/>
</dbReference>
<comment type="caution">
    <text evidence="7">The sequence shown here is derived from an EMBL/GenBank/DDBJ whole genome shotgun (WGS) entry which is preliminary data.</text>
</comment>
<dbReference type="Pfam" id="PF00484">
    <property type="entry name" value="Pro_CA"/>
    <property type="match status" value="1"/>
</dbReference>
<reference evidence="7 8" key="1">
    <citation type="submission" date="2020-10" db="EMBL/GenBank/DDBJ databases">
        <authorList>
            <person name="Peeters C."/>
        </authorList>
    </citation>
    <scope>NUCLEOTIDE SEQUENCE [LARGE SCALE GENOMIC DNA]</scope>
    <source>
        <strain evidence="7 8">LMG 28140</strain>
    </source>
</reference>
<dbReference type="SMART" id="SM00947">
    <property type="entry name" value="Pro_CA"/>
    <property type="match status" value="1"/>
</dbReference>
<dbReference type="PANTHER" id="PTHR11002:SF42">
    <property type="entry name" value="CARBONIC ANHYDRASE 1"/>
    <property type="match status" value="1"/>
</dbReference>
<dbReference type="InterPro" id="IPR015892">
    <property type="entry name" value="Carbonic_anhydrase_CS"/>
</dbReference>
<evidence type="ECO:0000313" key="7">
    <source>
        <dbReference type="EMBL" id="CAD6518282.1"/>
    </source>
</evidence>
<evidence type="ECO:0000313" key="8">
    <source>
        <dbReference type="Proteomes" id="UP000598032"/>
    </source>
</evidence>
<evidence type="ECO:0000256" key="1">
    <source>
        <dbReference type="ARBA" id="ARBA00006217"/>
    </source>
</evidence>
<dbReference type="EC" id="4.2.1.1" evidence="2 6"/>